<proteinExistence type="predicted"/>
<dbReference type="InterPro" id="IPR019378">
    <property type="entry name" value="GDP-Fuc_O-FucTrfase"/>
</dbReference>
<keyword evidence="5" id="KW-1185">Reference proteome</keyword>
<dbReference type="Pfam" id="PF10250">
    <property type="entry name" value="O-FucT"/>
    <property type="match status" value="1"/>
</dbReference>
<organism evidence="4 5">
    <name type="scientific">Diplogelasinospora grovesii</name>
    <dbReference type="NCBI Taxonomy" id="303347"/>
    <lineage>
        <taxon>Eukaryota</taxon>
        <taxon>Fungi</taxon>
        <taxon>Dikarya</taxon>
        <taxon>Ascomycota</taxon>
        <taxon>Pezizomycotina</taxon>
        <taxon>Sordariomycetes</taxon>
        <taxon>Sordariomycetidae</taxon>
        <taxon>Sordariales</taxon>
        <taxon>Diplogelasinosporaceae</taxon>
        <taxon>Diplogelasinospora</taxon>
    </lineage>
</organism>
<name>A0AAN6S076_9PEZI</name>
<accession>A0AAN6S076</accession>
<evidence type="ECO:0000256" key="1">
    <source>
        <dbReference type="ARBA" id="ARBA00022679"/>
    </source>
</evidence>
<gene>
    <name evidence="4" type="ORF">QBC46DRAFT_421909</name>
</gene>
<evidence type="ECO:0000313" key="5">
    <source>
        <dbReference type="Proteomes" id="UP001303473"/>
    </source>
</evidence>
<dbReference type="CDD" id="cd11296">
    <property type="entry name" value="O-FucT_like"/>
    <property type="match status" value="1"/>
</dbReference>
<comment type="caution">
    <text evidence="4">The sequence shown here is derived from an EMBL/GenBank/DDBJ whole genome shotgun (WGS) entry which is preliminary data.</text>
</comment>
<dbReference type="EMBL" id="MU853914">
    <property type="protein sequence ID" value="KAK3935644.1"/>
    <property type="molecule type" value="Genomic_DNA"/>
</dbReference>
<dbReference type="Proteomes" id="UP001303473">
    <property type="component" value="Unassembled WGS sequence"/>
</dbReference>
<feature type="non-terminal residue" evidence="4">
    <location>
        <position position="458"/>
    </location>
</feature>
<dbReference type="Gene3D" id="3.40.50.11350">
    <property type="match status" value="1"/>
</dbReference>
<protein>
    <recommendedName>
        <fullName evidence="6">Alternative oxidase</fullName>
    </recommendedName>
</protein>
<evidence type="ECO:0000256" key="3">
    <source>
        <dbReference type="ARBA" id="ARBA00023277"/>
    </source>
</evidence>
<evidence type="ECO:0008006" key="6">
    <source>
        <dbReference type="Google" id="ProtNLM"/>
    </source>
</evidence>
<evidence type="ECO:0000313" key="4">
    <source>
        <dbReference type="EMBL" id="KAK3935644.1"/>
    </source>
</evidence>
<dbReference type="GO" id="GO:0016740">
    <property type="term" value="F:transferase activity"/>
    <property type="evidence" value="ECO:0007669"/>
    <property type="project" value="UniProtKB-KW"/>
</dbReference>
<keyword evidence="3" id="KW-0119">Carbohydrate metabolism</keyword>
<dbReference type="AlphaFoldDB" id="A0AAN6S076"/>
<sequence length="458" mass="51803">MGARLLCVDRVLVLMARQRSTLLVVCLISLATLWSCRLPRMCLFDQCNADITAGPLAHKSVDLSRPDSPFIGWPLERVCKETRWTPGVVFVCDNNSGGIGNIRNFILTCLRYGIEAGATALVLPQIRTRSAADLSSILHEYRDFDYFFDAEHFREGLQASCPQITIYNTTHDIPNTTHEPFQAERITPRDFGRRGGCDQRELNKHSDRFGSRFRAWLQETAAQFSLQPPSLKHPRVIRLNWGVQWDWPVYRDGPEFVATYGGLLKLRADILELGKKTATHMRQFAAEQDQKTASASYAGMHLRTESDALSGWPRFENQSSAYLERASNAGLKAAYLATGNKTEAEKLVRSAISYHGIGMATKHMLLKGHPGDLNALEALTWDQQALVDFVVLLESDYFLGVSPSSFSLNVALKRHLLMEGLYTRPWKVGTESDGRSWLIGNYEAYWDDWLFMFDSLWP</sequence>
<reference evidence="5" key="1">
    <citation type="journal article" date="2023" name="Mol. Phylogenet. Evol.">
        <title>Genome-scale phylogeny and comparative genomics of the fungal order Sordariales.</title>
        <authorList>
            <person name="Hensen N."/>
            <person name="Bonometti L."/>
            <person name="Westerberg I."/>
            <person name="Brannstrom I.O."/>
            <person name="Guillou S."/>
            <person name="Cros-Aarteil S."/>
            <person name="Calhoun S."/>
            <person name="Haridas S."/>
            <person name="Kuo A."/>
            <person name="Mondo S."/>
            <person name="Pangilinan J."/>
            <person name="Riley R."/>
            <person name="LaButti K."/>
            <person name="Andreopoulos B."/>
            <person name="Lipzen A."/>
            <person name="Chen C."/>
            <person name="Yan M."/>
            <person name="Daum C."/>
            <person name="Ng V."/>
            <person name="Clum A."/>
            <person name="Steindorff A."/>
            <person name="Ohm R.A."/>
            <person name="Martin F."/>
            <person name="Silar P."/>
            <person name="Natvig D.O."/>
            <person name="Lalanne C."/>
            <person name="Gautier V."/>
            <person name="Ament-Velasquez S.L."/>
            <person name="Kruys A."/>
            <person name="Hutchinson M.I."/>
            <person name="Powell A.J."/>
            <person name="Barry K."/>
            <person name="Miller A.N."/>
            <person name="Grigoriev I.V."/>
            <person name="Debuchy R."/>
            <person name="Gladieux P."/>
            <person name="Hiltunen Thoren M."/>
            <person name="Johannesson H."/>
        </authorList>
    </citation>
    <scope>NUCLEOTIDE SEQUENCE [LARGE SCALE GENOMIC DNA]</scope>
    <source>
        <strain evidence="5">CBS 340.73</strain>
    </source>
</reference>
<evidence type="ECO:0000256" key="2">
    <source>
        <dbReference type="ARBA" id="ARBA00023253"/>
    </source>
</evidence>
<dbReference type="GO" id="GO:0006004">
    <property type="term" value="P:fucose metabolic process"/>
    <property type="evidence" value="ECO:0007669"/>
    <property type="project" value="UniProtKB-KW"/>
</dbReference>
<keyword evidence="1" id="KW-0808">Transferase</keyword>
<keyword evidence="2" id="KW-0294">Fucose metabolism</keyword>